<comment type="cofactor">
    <cofactor evidence="5">
        <name>Fe(2+)</name>
        <dbReference type="ChEBI" id="CHEBI:29033"/>
    </cofactor>
    <text evidence="5">Binds 1 Fe(2+) ion.</text>
</comment>
<evidence type="ECO:0000256" key="6">
    <source>
        <dbReference type="SAM" id="MobiDB-lite"/>
    </source>
</evidence>
<accession>E8R3B3</accession>
<dbReference type="OrthoDB" id="9784988at2"/>
<dbReference type="PANTHER" id="PTHR10458:SF22">
    <property type="entry name" value="PEPTIDE DEFORMYLASE"/>
    <property type="match status" value="1"/>
</dbReference>
<feature type="binding site" evidence="5">
    <location>
        <position position="118"/>
    </location>
    <ligand>
        <name>Fe cation</name>
        <dbReference type="ChEBI" id="CHEBI:24875"/>
    </ligand>
</feature>
<keyword evidence="3 5" id="KW-0378">Hydrolase</keyword>
<dbReference type="HAMAP" id="MF_00163">
    <property type="entry name" value="Pep_deformylase"/>
    <property type="match status" value="1"/>
</dbReference>
<dbReference type="STRING" id="575540.Isop_3058"/>
<proteinExistence type="inferred from homology"/>
<dbReference type="EMBL" id="CP002353">
    <property type="protein sequence ID" value="ADV63623.1"/>
    <property type="molecule type" value="Genomic_DNA"/>
</dbReference>
<evidence type="ECO:0000256" key="2">
    <source>
        <dbReference type="ARBA" id="ARBA00022723"/>
    </source>
</evidence>
<evidence type="ECO:0000256" key="1">
    <source>
        <dbReference type="ARBA" id="ARBA00010759"/>
    </source>
</evidence>
<dbReference type="eggNOG" id="COG0242">
    <property type="taxonomic scope" value="Bacteria"/>
</dbReference>
<organism evidence="7 8">
    <name type="scientific">Isosphaera pallida (strain ATCC 43644 / DSM 9630 / IS1B)</name>
    <dbReference type="NCBI Taxonomy" id="575540"/>
    <lineage>
        <taxon>Bacteria</taxon>
        <taxon>Pseudomonadati</taxon>
        <taxon>Planctomycetota</taxon>
        <taxon>Planctomycetia</taxon>
        <taxon>Isosphaerales</taxon>
        <taxon>Isosphaeraceae</taxon>
        <taxon>Isosphaera</taxon>
    </lineage>
</organism>
<evidence type="ECO:0000256" key="4">
    <source>
        <dbReference type="ARBA" id="ARBA00022917"/>
    </source>
</evidence>
<dbReference type="GO" id="GO:0046872">
    <property type="term" value="F:metal ion binding"/>
    <property type="evidence" value="ECO:0007669"/>
    <property type="project" value="UniProtKB-KW"/>
</dbReference>
<dbReference type="RefSeq" id="WP_013565911.1">
    <property type="nucleotide sequence ID" value="NC_014962.1"/>
</dbReference>
<protein>
    <recommendedName>
        <fullName evidence="5">Peptide deformylase</fullName>
        <shortName evidence="5">PDF</shortName>
        <ecNumber evidence="5">3.5.1.88</ecNumber>
    </recommendedName>
    <alternativeName>
        <fullName evidence="5">Polypeptide deformylase</fullName>
    </alternativeName>
</protein>
<dbReference type="GO" id="GO:0042586">
    <property type="term" value="F:peptide deformylase activity"/>
    <property type="evidence" value="ECO:0007669"/>
    <property type="project" value="UniProtKB-UniRule"/>
</dbReference>
<feature type="active site" evidence="5">
    <location>
        <position position="161"/>
    </location>
</feature>
<keyword evidence="8" id="KW-1185">Reference proteome</keyword>
<sequence>MSREAMRFDPSLLVEGRRRRPILWLGHPALRQTARVVEPSQLKTDAFRRLIGDMAQTLEDEGGVGLAGPQIGVDQRVILAGAFPSERDPSRPNHPVRAFINPVIVARSSQVGAAYEGCLSIPGILARVVRPHAVEIEYLDLNAMPRRLRAEGFLARVLQHEIDHLDGVLIVDHARSFGEIVSLDWVLSQMRGATSGGESSLSTETTTVSSEHGVSSSSASSSAATRAMSP</sequence>
<dbReference type="Gene3D" id="3.90.45.10">
    <property type="entry name" value="Peptide deformylase"/>
    <property type="match status" value="1"/>
</dbReference>
<dbReference type="Pfam" id="PF01327">
    <property type="entry name" value="Pep_deformylase"/>
    <property type="match status" value="1"/>
</dbReference>
<dbReference type="AlphaFoldDB" id="E8R3B3"/>
<dbReference type="EC" id="3.5.1.88" evidence="5"/>
<dbReference type="PRINTS" id="PR01576">
    <property type="entry name" value="PDEFORMYLASE"/>
</dbReference>
<dbReference type="InterPro" id="IPR036821">
    <property type="entry name" value="Peptide_deformylase_sf"/>
</dbReference>
<evidence type="ECO:0000256" key="5">
    <source>
        <dbReference type="HAMAP-Rule" id="MF_00163"/>
    </source>
</evidence>
<name>E8R3B3_ISOPI</name>
<dbReference type="KEGG" id="ipa:Isop_3058"/>
<evidence type="ECO:0000313" key="8">
    <source>
        <dbReference type="Proteomes" id="UP000008631"/>
    </source>
</evidence>
<comment type="catalytic activity">
    <reaction evidence="5">
        <text>N-terminal N-formyl-L-methionyl-[peptide] + H2O = N-terminal L-methionyl-[peptide] + formate</text>
        <dbReference type="Rhea" id="RHEA:24420"/>
        <dbReference type="Rhea" id="RHEA-COMP:10639"/>
        <dbReference type="Rhea" id="RHEA-COMP:10640"/>
        <dbReference type="ChEBI" id="CHEBI:15377"/>
        <dbReference type="ChEBI" id="CHEBI:15740"/>
        <dbReference type="ChEBI" id="CHEBI:49298"/>
        <dbReference type="ChEBI" id="CHEBI:64731"/>
        <dbReference type="EC" id="3.5.1.88"/>
    </reaction>
</comment>
<dbReference type="CDD" id="cd00487">
    <property type="entry name" value="Pep_deformylase"/>
    <property type="match status" value="1"/>
</dbReference>
<keyword evidence="2 5" id="KW-0479">Metal-binding</keyword>
<feature type="binding site" evidence="5">
    <location>
        <position position="164"/>
    </location>
    <ligand>
        <name>Fe cation</name>
        <dbReference type="ChEBI" id="CHEBI:24875"/>
    </ligand>
</feature>
<dbReference type="GO" id="GO:0006412">
    <property type="term" value="P:translation"/>
    <property type="evidence" value="ECO:0007669"/>
    <property type="project" value="UniProtKB-UniRule"/>
</dbReference>
<dbReference type="HOGENOM" id="CLU_061901_4_2_0"/>
<reference evidence="7 8" key="1">
    <citation type="journal article" date="2011" name="Stand. Genomic Sci.">
        <title>Complete genome sequence of Isosphaera pallida type strain (IS1B).</title>
        <authorList>
            <consortium name="US DOE Joint Genome Institute (JGI-PGF)"/>
            <person name="Goker M."/>
            <person name="Cleland D."/>
            <person name="Saunders E."/>
            <person name="Lapidus A."/>
            <person name="Nolan M."/>
            <person name="Lucas S."/>
            <person name="Hammon N."/>
            <person name="Deshpande S."/>
            <person name="Cheng J.F."/>
            <person name="Tapia R."/>
            <person name="Han C."/>
            <person name="Goodwin L."/>
            <person name="Pitluck S."/>
            <person name="Liolios K."/>
            <person name="Pagani I."/>
            <person name="Ivanova N."/>
            <person name="Mavromatis K."/>
            <person name="Pati A."/>
            <person name="Chen A."/>
            <person name="Palaniappan K."/>
            <person name="Land M."/>
            <person name="Hauser L."/>
            <person name="Chang Y.J."/>
            <person name="Jeffries C.D."/>
            <person name="Detter J.C."/>
            <person name="Beck B."/>
            <person name="Woyke T."/>
            <person name="Bristow J."/>
            <person name="Eisen J.A."/>
            <person name="Markowitz V."/>
            <person name="Hugenholtz P."/>
            <person name="Kyrpides N.C."/>
            <person name="Klenk H.P."/>
        </authorList>
    </citation>
    <scope>NUCLEOTIDE SEQUENCE [LARGE SCALE GENOMIC DNA]</scope>
    <source>
        <strain evidence="8">ATCC 43644 / DSM 9630 / IS1B</strain>
    </source>
</reference>
<dbReference type="InterPro" id="IPR023635">
    <property type="entry name" value="Peptide_deformylase"/>
</dbReference>
<comment type="similarity">
    <text evidence="1 5">Belongs to the polypeptide deformylase family.</text>
</comment>
<evidence type="ECO:0000313" key="7">
    <source>
        <dbReference type="EMBL" id="ADV63623.1"/>
    </source>
</evidence>
<feature type="binding site" evidence="5">
    <location>
        <position position="160"/>
    </location>
    <ligand>
        <name>Fe cation</name>
        <dbReference type="ChEBI" id="CHEBI:24875"/>
    </ligand>
</feature>
<feature type="region of interest" description="Disordered" evidence="6">
    <location>
        <begin position="193"/>
        <end position="230"/>
    </location>
</feature>
<dbReference type="Proteomes" id="UP000008631">
    <property type="component" value="Chromosome"/>
</dbReference>
<gene>
    <name evidence="5" type="primary">def</name>
    <name evidence="7" type="ordered locus">Isop_3058</name>
</gene>
<dbReference type="NCBIfam" id="TIGR00079">
    <property type="entry name" value="pept_deformyl"/>
    <property type="match status" value="1"/>
</dbReference>
<comment type="function">
    <text evidence="5">Removes the formyl group from the N-terminal Met of newly synthesized proteins. Requires at least a dipeptide for an efficient rate of reaction. N-terminal L-methionine is a prerequisite for activity but the enzyme has broad specificity at other positions.</text>
</comment>
<dbReference type="SUPFAM" id="SSF56420">
    <property type="entry name" value="Peptide deformylase"/>
    <property type="match status" value="1"/>
</dbReference>
<keyword evidence="4 5" id="KW-0648">Protein biosynthesis</keyword>
<dbReference type="PANTHER" id="PTHR10458">
    <property type="entry name" value="PEPTIDE DEFORMYLASE"/>
    <property type="match status" value="1"/>
</dbReference>
<evidence type="ECO:0000256" key="3">
    <source>
        <dbReference type="ARBA" id="ARBA00022801"/>
    </source>
</evidence>
<keyword evidence="5" id="KW-0408">Iron</keyword>
<dbReference type="InParanoid" id="E8R3B3"/>
<dbReference type="NCBIfam" id="NF001159">
    <property type="entry name" value="PRK00150.1-3"/>
    <property type="match status" value="1"/>
</dbReference>
<dbReference type="FunFam" id="3.90.45.10:FF:000003">
    <property type="entry name" value="Peptide deformylase"/>
    <property type="match status" value="1"/>
</dbReference>